<proteinExistence type="inferred from homology"/>
<evidence type="ECO:0000256" key="3">
    <source>
        <dbReference type="ARBA" id="ARBA00022475"/>
    </source>
</evidence>
<evidence type="ECO:0000256" key="4">
    <source>
        <dbReference type="ARBA" id="ARBA00023136"/>
    </source>
</evidence>
<organism evidence="5 6">
    <name type="scientific">Stutzerimonas xanthomarina DSM 18231</name>
    <dbReference type="NCBI Taxonomy" id="1403346"/>
    <lineage>
        <taxon>Bacteria</taxon>
        <taxon>Pseudomonadati</taxon>
        <taxon>Pseudomonadota</taxon>
        <taxon>Gammaproteobacteria</taxon>
        <taxon>Pseudomonadales</taxon>
        <taxon>Pseudomonadaceae</taxon>
        <taxon>Stutzerimonas</taxon>
    </lineage>
</organism>
<evidence type="ECO:0000256" key="1">
    <source>
        <dbReference type="ARBA" id="ARBA00004236"/>
    </source>
</evidence>
<dbReference type="GeneID" id="98637395"/>
<accession>A0A1M5PLB8</accession>
<dbReference type="SUPFAM" id="SSF50956">
    <property type="entry name" value="Thermostable phytase (3-phytase)"/>
    <property type="match status" value="1"/>
</dbReference>
<keyword evidence="4" id="KW-0472">Membrane</keyword>
<gene>
    <name evidence="5" type="ORF">SAMN02744645_2261</name>
</gene>
<dbReference type="RefSeq" id="WP_073301034.1">
    <property type="nucleotide sequence ID" value="NZ_FQXA01000003.1"/>
</dbReference>
<dbReference type="CDD" id="cd09971">
    <property type="entry name" value="SdiA-regulated"/>
    <property type="match status" value="1"/>
</dbReference>
<dbReference type="EMBL" id="FQXA01000003">
    <property type="protein sequence ID" value="SHH02532.1"/>
    <property type="molecule type" value="Genomic_DNA"/>
</dbReference>
<keyword evidence="3" id="KW-1003">Cell membrane</keyword>
<dbReference type="GO" id="GO:0005886">
    <property type="term" value="C:plasma membrane"/>
    <property type="evidence" value="ECO:0007669"/>
    <property type="project" value="UniProtKB-SubCell"/>
</dbReference>
<protein>
    <submittedName>
        <fullName evidence="5">Uncharacterized protein YjiK</fullName>
    </submittedName>
</protein>
<sequence length="320" mass="36154">MYSMAKNLLGRTRKIRTWAWGLLGLVLLAAFQIRTHHLDDRLYYWINTYWHTEDWQERSVWLPAYRVELDAKPVSGVDNNLSGLTFDPDRNLLWAVTNGPNELLALSREGDVERRYTLDGFHDVEAVSYAGNSQLVIAEERRQSLVIVDVPVDADDRLTPGHALHRDQYPSLTLSLGKADNKGLEGLAYDLKGDRLFVTKERDPRQLLKVHGLRASLENDFSLRIRDLSSMVEDKVFATDLSSVVFDQQSGHLILLSDESKLLIEMTDQGKVVSFRSLASGFAGLQSGIPQAEGVTIDADGNLYVVSEPNLFYRFARESD</sequence>
<evidence type="ECO:0000313" key="6">
    <source>
        <dbReference type="Proteomes" id="UP000184000"/>
    </source>
</evidence>
<dbReference type="Gene3D" id="2.120.10.30">
    <property type="entry name" value="TolB, C-terminal domain"/>
    <property type="match status" value="1"/>
</dbReference>
<name>A0A1M5PLB8_9GAMM</name>
<evidence type="ECO:0000313" key="5">
    <source>
        <dbReference type="EMBL" id="SHH02532.1"/>
    </source>
</evidence>
<dbReference type="InterPro" id="IPR009722">
    <property type="entry name" value="YjiK/CarP"/>
</dbReference>
<comment type="similarity">
    <text evidence="2">Belongs to the YjiK family.</text>
</comment>
<dbReference type="Pfam" id="PF06977">
    <property type="entry name" value="SdiA-regulated"/>
    <property type="match status" value="1"/>
</dbReference>
<dbReference type="InterPro" id="IPR011042">
    <property type="entry name" value="6-blade_b-propeller_TolB-like"/>
</dbReference>
<reference evidence="5 6" key="1">
    <citation type="submission" date="2016-11" db="EMBL/GenBank/DDBJ databases">
        <authorList>
            <person name="Jaros S."/>
            <person name="Januszkiewicz K."/>
            <person name="Wedrychowicz H."/>
        </authorList>
    </citation>
    <scope>NUCLEOTIDE SEQUENCE [LARGE SCALE GENOMIC DNA]</scope>
    <source>
        <strain evidence="5 6">DSM 18231</strain>
    </source>
</reference>
<dbReference type="AlphaFoldDB" id="A0A1M5PLB8"/>
<evidence type="ECO:0000256" key="2">
    <source>
        <dbReference type="ARBA" id="ARBA00009852"/>
    </source>
</evidence>
<comment type="subcellular location">
    <subcellularLocation>
        <location evidence="1">Cell membrane</location>
    </subcellularLocation>
</comment>
<dbReference type="Proteomes" id="UP000184000">
    <property type="component" value="Unassembled WGS sequence"/>
</dbReference>